<evidence type="ECO:0000259" key="9">
    <source>
        <dbReference type="PROSITE" id="PS00028"/>
    </source>
</evidence>
<keyword evidence="5" id="KW-0862">Zinc</keyword>
<dbReference type="GO" id="GO:0008270">
    <property type="term" value="F:zinc ion binding"/>
    <property type="evidence" value="ECO:0007669"/>
    <property type="project" value="UniProtKB-KW"/>
</dbReference>
<keyword evidence="11" id="KW-1185">Reference proteome</keyword>
<reference evidence="10" key="1">
    <citation type="submission" date="2025-08" db="UniProtKB">
        <authorList>
            <consortium name="Ensembl"/>
        </authorList>
    </citation>
    <scope>IDENTIFICATION</scope>
</reference>
<accession>A0A3Q2YKZ6</accession>
<evidence type="ECO:0000256" key="4">
    <source>
        <dbReference type="ARBA" id="ARBA00022771"/>
    </source>
</evidence>
<keyword evidence="3" id="KW-0677">Repeat</keyword>
<name>A0A3Q2YKZ6_HIPCM</name>
<feature type="domain" description="C2H2-type" evidence="9">
    <location>
        <begin position="246"/>
        <end position="268"/>
    </location>
</feature>
<dbReference type="GO" id="GO:0005634">
    <property type="term" value="C:nucleus"/>
    <property type="evidence" value="ECO:0007669"/>
    <property type="project" value="UniProtKB-SubCell"/>
</dbReference>
<dbReference type="PANTHER" id="PTHR23067">
    <property type="entry name" value="DOUBLE-STRANDED RNA-BINDING ZINC FINGER PROTEIN"/>
    <property type="match status" value="1"/>
</dbReference>
<dbReference type="SUPFAM" id="SSF57667">
    <property type="entry name" value="beta-beta-alpha zinc fingers"/>
    <property type="match status" value="2"/>
</dbReference>
<feature type="region of interest" description="Disordered" evidence="7">
    <location>
        <begin position="321"/>
        <end position="357"/>
    </location>
</feature>
<feature type="region of interest" description="Disordered" evidence="7">
    <location>
        <begin position="264"/>
        <end position="285"/>
    </location>
</feature>
<dbReference type="PANTHER" id="PTHR23067:SF14">
    <property type="entry name" value="C2H2-TYPE DOMAIN-CONTAINING PROTEIN"/>
    <property type="match status" value="1"/>
</dbReference>
<reference evidence="10" key="2">
    <citation type="submission" date="2025-09" db="UniProtKB">
        <authorList>
            <consortium name="Ensembl"/>
        </authorList>
    </citation>
    <scope>IDENTIFICATION</scope>
</reference>
<dbReference type="Pfam" id="PF12874">
    <property type="entry name" value="zf-met"/>
    <property type="match status" value="2"/>
</dbReference>
<keyword evidence="6" id="KW-0539">Nucleus</keyword>
<evidence type="ECO:0000256" key="7">
    <source>
        <dbReference type="SAM" id="MobiDB-lite"/>
    </source>
</evidence>
<feature type="region of interest" description="Disordered" evidence="7">
    <location>
        <begin position="72"/>
        <end position="114"/>
    </location>
</feature>
<dbReference type="GeneTree" id="ENSGT00940000155611"/>
<dbReference type="GO" id="GO:0003676">
    <property type="term" value="F:nucleic acid binding"/>
    <property type="evidence" value="ECO:0007669"/>
    <property type="project" value="InterPro"/>
</dbReference>
<dbReference type="InterPro" id="IPR013087">
    <property type="entry name" value="Znf_C2H2_type"/>
</dbReference>
<comment type="subcellular location">
    <subcellularLocation>
        <location evidence="1">Nucleus</location>
    </subcellularLocation>
</comment>
<keyword evidence="8" id="KW-0732">Signal</keyword>
<evidence type="ECO:0000313" key="10">
    <source>
        <dbReference type="Ensembl" id="ENSHCOP00000018976.1"/>
    </source>
</evidence>
<dbReference type="SMART" id="SM00451">
    <property type="entry name" value="ZnF_U1"/>
    <property type="match status" value="3"/>
</dbReference>
<evidence type="ECO:0000256" key="5">
    <source>
        <dbReference type="ARBA" id="ARBA00022833"/>
    </source>
</evidence>
<dbReference type="InterPro" id="IPR036236">
    <property type="entry name" value="Znf_C2H2_sf"/>
</dbReference>
<proteinExistence type="predicted"/>
<feature type="chain" id="PRO_5018635256" description="C2H2-type domain-containing protein" evidence="8">
    <location>
        <begin position="19"/>
        <end position="357"/>
    </location>
</feature>
<feature type="region of interest" description="Disordered" evidence="7">
    <location>
        <begin position="201"/>
        <end position="237"/>
    </location>
</feature>
<evidence type="ECO:0000256" key="3">
    <source>
        <dbReference type="ARBA" id="ARBA00022737"/>
    </source>
</evidence>
<dbReference type="PROSITE" id="PS00028">
    <property type="entry name" value="ZINC_FINGER_C2H2_1"/>
    <property type="match status" value="1"/>
</dbReference>
<dbReference type="InterPro" id="IPR051845">
    <property type="entry name" value="Znf385"/>
</dbReference>
<evidence type="ECO:0000256" key="8">
    <source>
        <dbReference type="SAM" id="SignalP"/>
    </source>
</evidence>
<dbReference type="InterPro" id="IPR003604">
    <property type="entry name" value="Matrin/U1-like-C_Znf_C2H2"/>
</dbReference>
<evidence type="ECO:0000256" key="6">
    <source>
        <dbReference type="ARBA" id="ARBA00023242"/>
    </source>
</evidence>
<keyword evidence="4" id="KW-0863">Zinc-finger</keyword>
<dbReference type="SMART" id="SM00355">
    <property type="entry name" value="ZnF_C2H2"/>
    <property type="match status" value="2"/>
</dbReference>
<protein>
    <recommendedName>
        <fullName evidence="9">C2H2-type domain-containing protein</fullName>
    </recommendedName>
</protein>
<evidence type="ECO:0000256" key="2">
    <source>
        <dbReference type="ARBA" id="ARBA00022723"/>
    </source>
</evidence>
<dbReference type="Gene3D" id="3.30.160.60">
    <property type="entry name" value="Classic Zinc Finger"/>
    <property type="match status" value="2"/>
</dbReference>
<feature type="compositionally biased region" description="Basic and acidic residues" evidence="7">
    <location>
        <begin position="83"/>
        <end position="101"/>
    </location>
</feature>
<evidence type="ECO:0000313" key="11">
    <source>
        <dbReference type="Proteomes" id="UP000264820"/>
    </source>
</evidence>
<feature type="signal peptide" evidence="8">
    <location>
        <begin position="1"/>
        <end position="18"/>
    </location>
</feature>
<keyword evidence="2" id="KW-0479">Metal-binding</keyword>
<dbReference type="AlphaFoldDB" id="A0A3Q2YKZ6"/>
<sequence length="357" mass="37654">MCATLAAALPGLLAGAGGQGGIMMKPFLHFPVNNNTAAPPAPHLFPNFNAVRPNCTLGLRWQLSQAEAHYRGSRHAKKLKMQQSKEEHNEASVDAAAKDGDAGPAPSTGTSAGRSPQNVTIVWLGCVAGGSAAKPRHRPPLLFNSSLVAAEVASSSSAAGQAAPPAGEWDAERAKKLLYCSLCKVSVNSLMQLEAHNSGTKHKTMLDARSGSGPVKALPRAGAKVKSPPAGAPSKSCAPQNKTFRCGTCNIQVNSEIQLKQHIASRKHKDRLAGKPTKPKFNKSQRAHVRSWRGFFFFAVKRRESLRVAFRACFCCQEVSTSSDLTSPPPASSSGSVPHPAPGPIRASQGSALFAPY</sequence>
<dbReference type="Ensembl" id="ENSHCOT00000009888.1">
    <property type="protein sequence ID" value="ENSHCOP00000018976.1"/>
    <property type="gene ID" value="ENSHCOG00000004144.1"/>
</dbReference>
<organism evidence="10 11">
    <name type="scientific">Hippocampus comes</name>
    <name type="common">Tiger tail seahorse</name>
    <dbReference type="NCBI Taxonomy" id="109280"/>
    <lineage>
        <taxon>Eukaryota</taxon>
        <taxon>Metazoa</taxon>
        <taxon>Chordata</taxon>
        <taxon>Craniata</taxon>
        <taxon>Vertebrata</taxon>
        <taxon>Euteleostomi</taxon>
        <taxon>Actinopterygii</taxon>
        <taxon>Neopterygii</taxon>
        <taxon>Teleostei</taxon>
        <taxon>Neoteleostei</taxon>
        <taxon>Acanthomorphata</taxon>
        <taxon>Syngnathiaria</taxon>
        <taxon>Syngnathiformes</taxon>
        <taxon>Syngnathoidei</taxon>
        <taxon>Syngnathidae</taxon>
        <taxon>Hippocampus</taxon>
    </lineage>
</organism>
<dbReference type="Proteomes" id="UP000264820">
    <property type="component" value="Unplaced"/>
</dbReference>
<evidence type="ECO:0000256" key="1">
    <source>
        <dbReference type="ARBA" id="ARBA00004123"/>
    </source>
</evidence>